<dbReference type="InterPro" id="IPR036583">
    <property type="entry name" value="23S_rRNA_IVS_sf"/>
</dbReference>
<dbReference type="Proteomes" id="UP000181981">
    <property type="component" value="Unassembled WGS sequence"/>
</dbReference>
<name>X5DZT9_9BACT</name>
<keyword evidence="3" id="KW-1185">Reference proteome</keyword>
<evidence type="ECO:0000313" key="2">
    <source>
        <dbReference type="EMBL" id="SET17422.1"/>
    </source>
</evidence>
<reference evidence="2 4" key="2">
    <citation type="submission" date="2016-10" db="EMBL/GenBank/DDBJ databases">
        <authorList>
            <person name="de Groot N.N."/>
        </authorList>
    </citation>
    <scope>NUCLEOTIDE SEQUENCE [LARGE SCALE GENOMIC DNA]</scope>
    <source>
        <strain evidence="2 4">DSM 25947</strain>
    </source>
</reference>
<evidence type="ECO:0000313" key="3">
    <source>
        <dbReference type="Proteomes" id="UP000023772"/>
    </source>
</evidence>
<dbReference type="Pfam" id="PF05635">
    <property type="entry name" value="23S_rRNA_IVP"/>
    <property type="match status" value="1"/>
</dbReference>
<sequence length="119" mass="13699">MENNLQKRIFEFVTEVILYLRTLPDSQEFKIIKNQLIKAASSTGANYEEAQAASSKADFTYKTEISLKEMRESNYWLRLIQSISKNLNSNDEKLSYLIKESGELKLILGSIVSKTKKNK</sequence>
<dbReference type="PIRSF" id="PIRSF035652">
    <property type="entry name" value="CHP02436"/>
    <property type="match status" value="1"/>
</dbReference>
<dbReference type="AlphaFoldDB" id="X5DZT9"/>
<dbReference type="EMBL" id="FOHT01000007">
    <property type="protein sequence ID" value="SET17422.1"/>
    <property type="molecule type" value="Genomic_DNA"/>
</dbReference>
<dbReference type="EMBL" id="CP007451">
    <property type="protein sequence ID" value="AHW59806.1"/>
    <property type="molecule type" value="Genomic_DNA"/>
</dbReference>
<evidence type="ECO:0000313" key="1">
    <source>
        <dbReference type="EMBL" id="AHW59806.1"/>
    </source>
</evidence>
<dbReference type="Gene3D" id="1.20.1440.60">
    <property type="entry name" value="23S rRNA-intervening sequence"/>
    <property type="match status" value="1"/>
</dbReference>
<dbReference type="Proteomes" id="UP000023772">
    <property type="component" value="Chromosome"/>
</dbReference>
<dbReference type="PANTHER" id="PTHR38471:SF2">
    <property type="entry name" value="FOUR HELIX BUNDLE PROTEIN"/>
    <property type="match status" value="1"/>
</dbReference>
<dbReference type="KEGG" id="dori:FH5T_09870"/>
<dbReference type="HOGENOM" id="CLU_129874_2_1_10"/>
<dbReference type="SUPFAM" id="SSF158446">
    <property type="entry name" value="IVS-encoded protein-like"/>
    <property type="match status" value="1"/>
</dbReference>
<dbReference type="NCBIfam" id="TIGR02436">
    <property type="entry name" value="four helix bundle protein"/>
    <property type="match status" value="1"/>
</dbReference>
<dbReference type="RefSeq" id="WP_038557915.1">
    <property type="nucleotide sequence ID" value="NZ_CAXXJF010000003.1"/>
</dbReference>
<organism evidence="2 4">
    <name type="scientific">Draconibacterium orientale</name>
    <dbReference type="NCBI Taxonomy" id="1168034"/>
    <lineage>
        <taxon>Bacteria</taxon>
        <taxon>Pseudomonadati</taxon>
        <taxon>Bacteroidota</taxon>
        <taxon>Bacteroidia</taxon>
        <taxon>Marinilabiliales</taxon>
        <taxon>Prolixibacteraceae</taxon>
        <taxon>Draconibacterium</taxon>
    </lineage>
</organism>
<dbReference type="PANTHER" id="PTHR38471">
    <property type="entry name" value="FOUR HELIX BUNDLE PROTEIN"/>
    <property type="match status" value="1"/>
</dbReference>
<dbReference type="InterPro" id="IPR012657">
    <property type="entry name" value="23S_rRNA-intervening_sequence"/>
</dbReference>
<proteinExistence type="predicted"/>
<dbReference type="STRING" id="1168034.FH5T_09870"/>
<reference evidence="1 3" key="1">
    <citation type="submission" date="2014-03" db="EMBL/GenBank/DDBJ databases">
        <title>Complete genome sequence of a deeply braunched marine Bacteroidia bacterium Draconibacterium orientale type strain FH5T.</title>
        <authorList>
            <person name="Li X."/>
            <person name="Wang X."/>
            <person name="Xie Z."/>
            <person name="Du Z."/>
            <person name="Chen G."/>
        </authorList>
    </citation>
    <scope>NUCLEOTIDE SEQUENCE [LARGE SCALE GENOMIC DNA]</scope>
    <source>
        <strain evidence="1 3">FH5</strain>
    </source>
</reference>
<accession>X5DZT9</accession>
<protein>
    <submittedName>
        <fullName evidence="2">Four helix bundle protein</fullName>
    </submittedName>
</protein>
<evidence type="ECO:0000313" key="4">
    <source>
        <dbReference type="Proteomes" id="UP000181981"/>
    </source>
</evidence>
<dbReference type="OrthoDB" id="285993at2"/>
<gene>
    <name evidence="1" type="ORF">FH5T_09870</name>
    <name evidence="2" type="ORF">SAMN05444285_10774</name>
</gene>